<reference evidence="2 3" key="1">
    <citation type="submission" date="2019-09" db="EMBL/GenBank/DDBJ databases">
        <title>Draft genome of the ectomycorrhizal ascomycete Sphaerosporella brunnea.</title>
        <authorList>
            <consortium name="DOE Joint Genome Institute"/>
            <person name="Benucci G.M."/>
            <person name="Marozzi G."/>
            <person name="Antonielli L."/>
            <person name="Sanchez S."/>
            <person name="Marco P."/>
            <person name="Wang X."/>
            <person name="Falini L.B."/>
            <person name="Barry K."/>
            <person name="Haridas S."/>
            <person name="Lipzen A."/>
            <person name="Labutti K."/>
            <person name="Grigoriev I.V."/>
            <person name="Murat C."/>
            <person name="Martin F."/>
            <person name="Albertini E."/>
            <person name="Donnini D."/>
            <person name="Bonito G."/>
        </authorList>
    </citation>
    <scope>NUCLEOTIDE SEQUENCE [LARGE SCALE GENOMIC DNA]</scope>
    <source>
        <strain evidence="2 3">Sb_GMNB300</strain>
    </source>
</reference>
<sequence>MTTYNNITITNKLDCSTIFNDHVSIPLYEKNQPNRRCPQNTKLSQMFLHTITILSLAILSLAAPIQSTTTTTSTAVTVPMTLLESLLVNIPPPAGGQSYGDAKCDTTPNSPTYDEIYKAAWKAYMLGLCKQTNPAGSKCKQVANHNGGEVSICGAYGQAVDCKAVAWAALSVLSKCGKSNIGRASGWIQLNNSLKTVVW</sequence>
<keyword evidence="1" id="KW-1133">Transmembrane helix</keyword>
<proteinExistence type="predicted"/>
<dbReference type="EMBL" id="VXIS01000130">
    <property type="protein sequence ID" value="KAA8902603.1"/>
    <property type="molecule type" value="Genomic_DNA"/>
</dbReference>
<feature type="transmembrane region" description="Helical" evidence="1">
    <location>
        <begin position="46"/>
        <end position="65"/>
    </location>
</feature>
<protein>
    <submittedName>
        <fullName evidence="2">Uncharacterized protein</fullName>
    </submittedName>
</protein>
<evidence type="ECO:0000313" key="2">
    <source>
        <dbReference type="EMBL" id="KAA8902603.1"/>
    </source>
</evidence>
<name>A0A5J5ESV8_9PEZI</name>
<evidence type="ECO:0000256" key="1">
    <source>
        <dbReference type="SAM" id="Phobius"/>
    </source>
</evidence>
<evidence type="ECO:0000313" key="3">
    <source>
        <dbReference type="Proteomes" id="UP000326924"/>
    </source>
</evidence>
<dbReference type="AlphaFoldDB" id="A0A5J5ESV8"/>
<organism evidence="2 3">
    <name type="scientific">Sphaerosporella brunnea</name>
    <dbReference type="NCBI Taxonomy" id="1250544"/>
    <lineage>
        <taxon>Eukaryota</taxon>
        <taxon>Fungi</taxon>
        <taxon>Dikarya</taxon>
        <taxon>Ascomycota</taxon>
        <taxon>Pezizomycotina</taxon>
        <taxon>Pezizomycetes</taxon>
        <taxon>Pezizales</taxon>
        <taxon>Pyronemataceae</taxon>
        <taxon>Sphaerosporella</taxon>
    </lineage>
</organism>
<dbReference type="InParanoid" id="A0A5J5ESV8"/>
<comment type="caution">
    <text evidence="2">The sequence shown here is derived from an EMBL/GenBank/DDBJ whole genome shotgun (WGS) entry which is preliminary data.</text>
</comment>
<keyword evidence="1" id="KW-0472">Membrane</keyword>
<gene>
    <name evidence="2" type="ORF">FN846DRAFT_955370</name>
</gene>
<dbReference type="Proteomes" id="UP000326924">
    <property type="component" value="Unassembled WGS sequence"/>
</dbReference>
<keyword evidence="3" id="KW-1185">Reference proteome</keyword>
<accession>A0A5J5ESV8</accession>
<keyword evidence="1" id="KW-0812">Transmembrane</keyword>